<dbReference type="InterPro" id="IPR027417">
    <property type="entry name" value="P-loop_NTPase"/>
</dbReference>
<proteinExistence type="predicted"/>
<organism evidence="1 2">
    <name type="scientific">Hymenobacter algoricola</name>
    <dbReference type="NCBI Taxonomy" id="486267"/>
    <lineage>
        <taxon>Bacteria</taxon>
        <taxon>Pseudomonadati</taxon>
        <taxon>Bacteroidota</taxon>
        <taxon>Cytophagia</taxon>
        <taxon>Cytophagales</taxon>
        <taxon>Hymenobacteraceae</taxon>
        <taxon>Hymenobacter</taxon>
    </lineage>
</organism>
<evidence type="ECO:0000313" key="2">
    <source>
        <dbReference type="Proteomes" id="UP001499909"/>
    </source>
</evidence>
<evidence type="ECO:0000313" key="1">
    <source>
        <dbReference type="EMBL" id="GAA3940537.1"/>
    </source>
</evidence>
<accession>A0ABP7N9C9</accession>
<gene>
    <name evidence="1" type="ORF">GCM10022406_25670</name>
</gene>
<dbReference type="EMBL" id="BAABDH010000041">
    <property type="protein sequence ID" value="GAA3940537.1"/>
    <property type="molecule type" value="Genomic_DNA"/>
</dbReference>
<protein>
    <recommendedName>
        <fullName evidence="3">Terminase</fullName>
    </recommendedName>
</protein>
<dbReference type="Gene3D" id="3.40.50.300">
    <property type="entry name" value="P-loop containing nucleotide triphosphate hydrolases"/>
    <property type="match status" value="1"/>
</dbReference>
<dbReference type="RefSeq" id="WP_345114456.1">
    <property type="nucleotide sequence ID" value="NZ_BAABDH010000041.1"/>
</dbReference>
<dbReference type="Proteomes" id="UP001499909">
    <property type="component" value="Unassembled WGS sequence"/>
</dbReference>
<dbReference type="Gene3D" id="3.30.420.240">
    <property type="match status" value="1"/>
</dbReference>
<comment type="caution">
    <text evidence="1">The sequence shown here is derived from an EMBL/GenBank/DDBJ whole genome shotgun (WGS) entry which is preliminary data.</text>
</comment>
<keyword evidence="2" id="KW-1185">Reference proteome</keyword>
<name>A0ABP7N9C9_9BACT</name>
<evidence type="ECO:0008006" key="3">
    <source>
        <dbReference type="Google" id="ProtNLM"/>
    </source>
</evidence>
<reference evidence="2" key="1">
    <citation type="journal article" date="2019" name="Int. J. Syst. Evol. Microbiol.">
        <title>The Global Catalogue of Microorganisms (GCM) 10K type strain sequencing project: providing services to taxonomists for standard genome sequencing and annotation.</title>
        <authorList>
            <consortium name="The Broad Institute Genomics Platform"/>
            <consortium name="The Broad Institute Genome Sequencing Center for Infectious Disease"/>
            <person name="Wu L."/>
            <person name="Ma J."/>
        </authorList>
    </citation>
    <scope>NUCLEOTIDE SEQUENCE [LARGE SCALE GENOMIC DNA]</scope>
    <source>
        <strain evidence="2">JCM 17214</strain>
    </source>
</reference>
<dbReference type="Pfam" id="PF03237">
    <property type="entry name" value="Terminase_6N"/>
    <property type="match status" value="1"/>
</dbReference>
<sequence>MAATDTEAARIIYPQPGFQMAALSTPADIAIIGGGAGGGKTYALLMEASRHRFNKDFGAVIFRRTYAMVTNEGGLWDTSKELYPMVGAKQGDLEWKFPSGARVSFAHMQHEKNMFDWQGTQIPLIIFDELTHFTKKQFWYMQTRNRSLCGVRPYVRCSCNPDPDSWVAELIAWWIGEDGFPILERAGTLRYFTRDGEMMIWGDTPEEVLEKAPHLFEGELAATRPKSLTFIPGSIFENKKLLAVNPEYLAGLMAQDETTKAQLLEGNWKVKVDGLALFEHPRLSDLFTNLLTQPPRPRRYITCDAAGFGKDFTVIMVWEGWEVVQIVVDRKTAPRDIYDLIEAQRRKWNVAESDVLVDQDGVGGKVFAFGRGYKGFSGGAAPMVDPITGKPENYKYLKTQCYYRYSDRVNAATTAVRVDDYTVEIDGSRGMKLKVGGKETNVKELLKADLKAVKRAKTDAEGKMHINSKAEQKVMLNGRSPDFGDTAMMREWFELQPVVKQGFMKRVN</sequence>